<dbReference type="InterPro" id="IPR012816">
    <property type="entry name" value="NADAR"/>
</dbReference>
<accession>A0ABS4PXA1</accession>
<comment type="catalytic activity">
    <reaction evidence="1">
        <text>5-amino-6-(5-phospho-D-ribosylamino)uracil + H2O = 5,6-diaminouracil + D-ribose 5-phosphate</text>
        <dbReference type="Rhea" id="RHEA:55020"/>
        <dbReference type="ChEBI" id="CHEBI:15377"/>
        <dbReference type="ChEBI" id="CHEBI:46252"/>
        <dbReference type="ChEBI" id="CHEBI:58453"/>
        <dbReference type="ChEBI" id="CHEBI:78346"/>
    </reaction>
</comment>
<dbReference type="Proteomes" id="UP000741013">
    <property type="component" value="Unassembled WGS sequence"/>
</dbReference>
<dbReference type="CDD" id="cd15457">
    <property type="entry name" value="NADAR"/>
    <property type="match status" value="1"/>
</dbReference>
<organism evidence="4 5">
    <name type="scientific">Amycolatopsis magusensis</name>
    <dbReference type="NCBI Taxonomy" id="882444"/>
    <lineage>
        <taxon>Bacteria</taxon>
        <taxon>Bacillati</taxon>
        <taxon>Actinomycetota</taxon>
        <taxon>Actinomycetes</taxon>
        <taxon>Pseudonocardiales</taxon>
        <taxon>Pseudonocardiaceae</taxon>
        <taxon>Amycolatopsis</taxon>
    </lineage>
</organism>
<evidence type="ECO:0000313" key="5">
    <source>
        <dbReference type="Proteomes" id="UP000741013"/>
    </source>
</evidence>
<keyword evidence="5" id="KW-1185">Reference proteome</keyword>
<evidence type="ECO:0000256" key="2">
    <source>
        <dbReference type="ARBA" id="ARBA00000751"/>
    </source>
</evidence>
<proteinExistence type="predicted"/>
<feature type="domain" description="NADAR" evidence="3">
    <location>
        <begin position="25"/>
        <end position="131"/>
    </location>
</feature>
<gene>
    <name evidence="4" type="ORF">JOM49_005579</name>
</gene>
<evidence type="ECO:0000259" key="3">
    <source>
        <dbReference type="Pfam" id="PF08719"/>
    </source>
</evidence>
<dbReference type="Pfam" id="PF08719">
    <property type="entry name" value="NADAR"/>
    <property type="match status" value="1"/>
</dbReference>
<dbReference type="EMBL" id="JAGGMS010000001">
    <property type="protein sequence ID" value="MBP2184053.1"/>
    <property type="molecule type" value="Genomic_DNA"/>
</dbReference>
<sequence length="148" mass="16770">MEQQPRDVSALLDRLRRPPRVKFLFFWGHRVPGRGYLSQWWPSPFELSGRTFATAEHYMMWRKALLFDDQAAAEAIARASHPRQAKELGRTVRGFDQQRWEAQRYEIVVAGSVAKFGQNPDLRQFLLGTGAGRGKPARCGVGNRTGGG</sequence>
<reference evidence="4 5" key="1">
    <citation type="submission" date="2021-03" db="EMBL/GenBank/DDBJ databases">
        <title>Sequencing the genomes of 1000 actinobacteria strains.</title>
        <authorList>
            <person name="Klenk H.-P."/>
        </authorList>
    </citation>
    <scope>NUCLEOTIDE SEQUENCE [LARGE SCALE GENOMIC DNA]</scope>
    <source>
        <strain evidence="4 5">DSM 45510</strain>
    </source>
</reference>
<evidence type="ECO:0000313" key="4">
    <source>
        <dbReference type="EMBL" id="MBP2184053.1"/>
    </source>
</evidence>
<comment type="caution">
    <text evidence="4">The sequence shown here is derived from an EMBL/GenBank/DDBJ whole genome shotgun (WGS) entry which is preliminary data.</text>
</comment>
<dbReference type="InterPro" id="IPR037238">
    <property type="entry name" value="YbiA-like_sf"/>
</dbReference>
<dbReference type="Gene3D" id="1.10.357.40">
    <property type="entry name" value="YbiA-like"/>
    <property type="match status" value="1"/>
</dbReference>
<protein>
    <submittedName>
        <fullName evidence="4">RibA/ribD-fused uncharacterized protein</fullName>
    </submittedName>
</protein>
<name>A0ABS4PXA1_9PSEU</name>
<dbReference type="NCBIfam" id="TIGR02464">
    <property type="entry name" value="ribofla_fusion"/>
    <property type="match status" value="1"/>
</dbReference>
<comment type="catalytic activity">
    <reaction evidence="2">
        <text>2,5-diamino-6-hydroxy-4-(5-phosphoribosylamino)-pyrimidine + H2O = 2,5,6-triamino-4-hydroxypyrimidine + D-ribose 5-phosphate</text>
        <dbReference type="Rhea" id="RHEA:23436"/>
        <dbReference type="ChEBI" id="CHEBI:15377"/>
        <dbReference type="ChEBI" id="CHEBI:58614"/>
        <dbReference type="ChEBI" id="CHEBI:78346"/>
        <dbReference type="ChEBI" id="CHEBI:137796"/>
    </reaction>
</comment>
<evidence type="ECO:0000256" key="1">
    <source>
        <dbReference type="ARBA" id="ARBA00000022"/>
    </source>
</evidence>
<dbReference type="SUPFAM" id="SSF143990">
    <property type="entry name" value="YbiA-like"/>
    <property type="match status" value="1"/>
</dbReference>